<accession>A0A0D8Y518</accession>
<dbReference type="GO" id="GO:0003755">
    <property type="term" value="F:peptidyl-prolyl cis-trans isomerase activity"/>
    <property type="evidence" value="ECO:0007669"/>
    <property type="project" value="InterPro"/>
</dbReference>
<sequence>MTSVLGILCEIIAPVTDMRSHTAIPYCVMDPWVFFEIGFPKGEPMDRIEMRLNRKASPKLVDNFIALCKGEGPRFEFGIQPSFQGAPLFTLDKARGIIVTGDYILRNGCGGRASDKNGIVQDVEVKCGPASAGSIVMLPVDTDPTVYSSIFCILTSDTSYIEGKVIGKVTKGLDTLQFIMWKYGDMNGIPKQYLVIQRCGQI</sequence>
<evidence type="ECO:0000259" key="1">
    <source>
        <dbReference type="PROSITE" id="PS50072"/>
    </source>
</evidence>
<proteinExistence type="predicted"/>
<keyword evidence="2" id="KW-0413">Isomerase</keyword>
<dbReference type="OrthoDB" id="193499at2759"/>
<dbReference type="PANTHER" id="PTHR11071:SF561">
    <property type="entry name" value="PEPTIDYL-PROLYL CIS-TRANS ISOMERASE D-RELATED"/>
    <property type="match status" value="1"/>
</dbReference>
<name>A0A0D8Y518_DICVI</name>
<reference evidence="3" key="2">
    <citation type="journal article" date="2016" name="Sci. Rep.">
        <title>Dictyocaulus viviparus genome, variome and transcriptome elucidate lungworm biology and support future intervention.</title>
        <authorList>
            <person name="McNulty S.N."/>
            <person name="Strube C."/>
            <person name="Rosa B.A."/>
            <person name="Martin J.C."/>
            <person name="Tyagi R."/>
            <person name="Choi Y.J."/>
            <person name="Wang Q."/>
            <person name="Hallsworth Pepin K."/>
            <person name="Zhang X."/>
            <person name="Ozersky P."/>
            <person name="Wilson R.K."/>
            <person name="Sternberg P.W."/>
            <person name="Gasser R.B."/>
            <person name="Mitreva M."/>
        </authorList>
    </citation>
    <scope>NUCLEOTIDE SEQUENCE [LARGE SCALE GENOMIC DNA]</scope>
    <source>
        <strain evidence="3">HannoverDv2000</strain>
    </source>
</reference>
<reference evidence="2 3" key="1">
    <citation type="submission" date="2013-11" db="EMBL/GenBank/DDBJ databases">
        <title>Draft genome of the bovine lungworm Dictyocaulus viviparus.</title>
        <authorList>
            <person name="Mitreva M."/>
        </authorList>
    </citation>
    <scope>NUCLEOTIDE SEQUENCE [LARGE SCALE GENOMIC DNA]</scope>
    <source>
        <strain evidence="2 3">HannoverDv2000</strain>
    </source>
</reference>
<feature type="domain" description="PPIase cyclophilin-type" evidence="1">
    <location>
        <begin position="42"/>
        <end position="201"/>
    </location>
</feature>
<dbReference type="GO" id="GO:0016018">
    <property type="term" value="F:cyclosporin A binding"/>
    <property type="evidence" value="ECO:0007669"/>
    <property type="project" value="TreeGrafter"/>
</dbReference>
<keyword evidence="3" id="KW-1185">Reference proteome</keyword>
<dbReference type="GO" id="GO:0005737">
    <property type="term" value="C:cytoplasm"/>
    <property type="evidence" value="ECO:0007669"/>
    <property type="project" value="TreeGrafter"/>
</dbReference>
<dbReference type="InterPro" id="IPR002130">
    <property type="entry name" value="Cyclophilin-type_PPIase_dom"/>
</dbReference>
<organism evidence="2 3">
    <name type="scientific">Dictyocaulus viviparus</name>
    <name type="common">Bovine lungworm</name>
    <dbReference type="NCBI Taxonomy" id="29172"/>
    <lineage>
        <taxon>Eukaryota</taxon>
        <taxon>Metazoa</taxon>
        <taxon>Ecdysozoa</taxon>
        <taxon>Nematoda</taxon>
        <taxon>Chromadorea</taxon>
        <taxon>Rhabditida</taxon>
        <taxon>Rhabditina</taxon>
        <taxon>Rhabditomorpha</taxon>
        <taxon>Strongyloidea</taxon>
        <taxon>Metastrongylidae</taxon>
        <taxon>Dictyocaulus</taxon>
    </lineage>
</organism>
<dbReference type="AlphaFoldDB" id="A0A0D8Y518"/>
<dbReference type="Gene3D" id="2.40.100.10">
    <property type="entry name" value="Cyclophilin-like"/>
    <property type="match status" value="1"/>
</dbReference>
<dbReference type="EMBL" id="KN716227">
    <property type="protein sequence ID" value="KJH49666.1"/>
    <property type="molecule type" value="Genomic_DNA"/>
</dbReference>
<dbReference type="InterPro" id="IPR029000">
    <property type="entry name" value="Cyclophilin-like_dom_sf"/>
</dbReference>
<gene>
    <name evidence="2" type="ORF">DICVIV_04212</name>
</gene>
<dbReference type="STRING" id="29172.A0A0D8Y518"/>
<dbReference type="Pfam" id="PF00160">
    <property type="entry name" value="Pro_isomerase"/>
    <property type="match status" value="1"/>
</dbReference>
<dbReference type="Proteomes" id="UP000053766">
    <property type="component" value="Unassembled WGS sequence"/>
</dbReference>
<evidence type="ECO:0000313" key="2">
    <source>
        <dbReference type="EMBL" id="KJH49666.1"/>
    </source>
</evidence>
<evidence type="ECO:0000313" key="3">
    <source>
        <dbReference type="Proteomes" id="UP000053766"/>
    </source>
</evidence>
<dbReference type="SUPFAM" id="SSF50891">
    <property type="entry name" value="Cyclophilin-like"/>
    <property type="match status" value="1"/>
</dbReference>
<dbReference type="PANTHER" id="PTHR11071">
    <property type="entry name" value="PEPTIDYL-PROLYL CIS-TRANS ISOMERASE"/>
    <property type="match status" value="1"/>
</dbReference>
<protein>
    <submittedName>
        <fullName evidence="2">Peptidyl-prolyl cis-trans isomerase, cyclophilin-type</fullName>
    </submittedName>
</protein>
<dbReference type="GO" id="GO:0006457">
    <property type="term" value="P:protein folding"/>
    <property type="evidence" value="ECO:0007669"/>
    <property type="project" value="TreeGrafter"/>
</dbReference>
<dbReference type="PROSITE" id="PS50072">
    <property type="entry name" value="CSA_PPIASE_2"/>
    <property type="match status" value="1"/>
</dbReference>